<dbReference type="EMBL" id="LIBB01000025">
    <property type="protein sequence ID" value="KRO73138.1"/>
    <property type="molecule type" value="Genomic_DNA"/>
</dbReference>
<dbReference type="AlphaFoldDB" id="A0A0R2SIK1"/>
<gene>
    <name evidence="2" type="ORF">ABR69_08895</name>
</gene>
<dbReference type="InterPro" id="IPR036685">
    <property type="entry name" value="YehU-like_sf"/>
</dbReference>
<dbReference type="SUPFAM" id="SSF118001">
    <property type="entry name" value="YehU-like"/>
    <property type="match status" value="1"/>
</dbReference>
<proteinExistence type="inferred from homology"/>
<protein>
    <recommendedName>
        <fullName evidence="4">Cytoplasmic protein</fullName>
    </recommendedName>
</protein>
<dbReference type="InterPro" id="IPR010648">
    <property type="entry name" value="UPF0270"/>
</dbReference>
<evidence type="ECO:0000313" key="3">
    <source>
        <dbReference type="Proteomes" id="UP000051934"/>
    </source>
</evidence>
<dbReference type="Pfam" id="PF06794">
    <property type="entry name" value="UPF0270"/>
    <property type="match status" value="1"/>
</dbReference>
<comment type="caution">
    <text evidence="2">The sequence shown here is derived from an EMBL/GenBank/DDBJ whole genome shotgun (WGS) entry which is preliminary data.</text>
</comment>
<evidence type="ECO:0000313" key="2">
    <source>
        <dbReference type="EMBL" id="KRO73138.1"/>
    </source>
</evidence>
<name>A0A0R2SIK1_9GAMM</name>
<dbReference type="Proteomes" id="UP000051934">
    <property type="component" value="Unassembled WGS sequence"/>
</dbReference>
<comment type="similarity">
    <text evidence="1">Belongs to the UPF0270 family.</text>
</comment>
<evidence type="ECO:0000256" key="1">
    <source>
        <dbReference type="ARBA" id="ARBA00006450"/>
    </source>
</evidence>
<evidence type="ECO:0008006" key="4">
    <source>
        <dbReference type="Google" id="ProtNLM"/>
    </source>
</evidence>
<reference evidence="2 3" key="1">
    <citation type="submission" date="2015-10" db="EMBL/GenBank/DDBJ databases">
        <title>Metagenome-Assembled Genomes uncover a global brackish microbiome.</title>
        <authorList>
            <person name="Hugerth L.W."/>
            <person name="Larsson J."/>
            <person name="Alneberg J."/>
            <person name="Lindh M.V."/>
            <person name="Legrand C."/>
            <person name="Pinhassi J."/>
            <person name="Andersson A.F."/>
        </authorList>
    </citation>
    <scope>NUCLEOTIDE SEQUENCE [LARGE SCALE GENOMIC DNA]</scope>
    <source>
        <strain evidence="2">BACL4 MAG-120507-bin80</strain>
    </source>
</reference>
<sequence>MEIPHSQLSKEVLDAVIEEFITREGTDYGDRVISLDDKVEQVRGQLDRGDVFLSFDPLSQSCQLFPREFRAALQSLDEEES</sequence>
<dbReference type="Gene3D" id="1.10.10.610">
    <property type="entry name" value="YehU-like"/>
    <property type="match status" value="1"/>
</dbReference>
<accession>A0A0R2SIK1</accession>
<organism evidence="2 3">
    <name type="scientific">OM182 bacterium BACL3 MAG-120507-bin80</name>
    <dbReference type="NCBI Taxonomy" id="1655577"/>
    <lineage>
        <taxon>Bacteria</taxon>
        <taxon>Pseudomonadati</taxon>
        <taxon>Pseudomonadota</taxon>
        <taxon>Gammaproteobacteria</taxon>
        <taxon>OMG group</taxon>
        <taxon>OM182 clade</taxon>
    </lineage>
</organism>